<feature type="non-terminal residue" evidence="1">
    <location>
        <position position="176"/>
    </location>
</feature>
<dbReference type="AlphaFoldDB" id="J9BY49"/>
<dbReference type="SUPFAM" id="SSF52317">
    <property type="entry name" value="Class I glutamine amidotransferase-like"/>
    <property type="match status" value="1"/>
</dbReference>
<dbReference type="GO" id="GO:0033969">
    <property type="term" value="F:gamma-glutamyl-gamma-aminobutyrate hydrolase activity"/>
    <property type="evidence" value="ECO:0007669"/>
    <property type="project" value="TreeGrafter"/>
</dbReference>
<dbReference type="GO" id="GO:0006598">
    <property type="term" value="P:polyamine catabolic process"/>
    <property type="evidence" value="ECO:0007669"/>
    <property type="project" value="TreeGrafter"/>
</dbReference>
<dbReference type="PANTHER" id="PTHR43235:SF1">
    <property type="entry name" value="GLUTAMINE AMIDOTRANSFERASE PB2B2.05-RELATED"/>
    <property type="match status" value="1"/>
</dbReference>
<gene>
    <name evidence="1" type="ORF">EVA_19383</name>
</gene>
<dbReference type="InterPro" id="IPR029062">
    <property type="entry name" value="Class_I_gatase-like"/>
</dbReference>
<dbReference type="CDD" id="cd01745">
    <property type="entry name" value="GATase1_2"/>
    <property type="match status" value="1"/>
</dbReference>
<keyword evidence="1" id="KW-0808">Transferase</keyword>
<sequence>VIVSSLDGLLMSGGADINPLLIGEEPIPQLQDVDPFRDEYDFILLRLAINRQLPIMAICRGHQILNVAFGGTIYQDIYSQSDGKHLKHSQSMAKEFASHTVKLTSDSVYLKDLFNGVDTLRVNSFHHQAVHCVAPGFINVAESPDGINEAIEHKERAIFGVQWHPEAMATNGDEMM</sequence>
<reference evidence="1" key="1">
    <citation type="journal article" date="2012" name="PLoS ONE">
        <title>Gene sets for utilization of primary and secondary nutrition supplies in the distal gut of endangered iberian lynx.</title>
        <authorList>
            <person name="Alcaide M."/>
            <person name="Messina E."/>
            <person name="Richter M."/>
            <person name="Bargiela R."/>
            <person name="Peplies J."/>
            <person name="Huws S.A."/>
            <person name="Newbold C.J."/>
            <person name="Golyshin P.N."/>
            <person name="Simon M.A."/>
            <person name="Lopez G."/>
            <person name="Yakimov M.M."/>
            <person name="Ferrer M."/>
        </authorList>
    </citation>
    <scope>NUCLEOTIDE SEQUENCE</scope>
</reference>
<name>J9BY49_9ZZZZ</name>
<dbReference type="InterPro" id="IPR044668">
    <property type="entry name" value="PuuD-like"/>
</dbReference>
<dbReference type="Pfam" id="PF07722">
    <property type="entry name" value="Peptidase_C26"/>
    <property type="match status" value="1"/>
</dbReference>
<protein>
    <submittedName>
        <fullName evidence="1">Glutamine amidotransferase, class II/dipeptidase</fullName>
    </submittedName>
</protein>
<accession>J9BY49</accession>
<dbReference type="GO" id="GO:0005829">
    <property type="term" value="C:cytosol"/>
    <property type="evidence" value="ECO:0007669"/>
    <property type="project" value="TreeGrafter"/>
</dbReference>
<dbReference type="EMBL" id="AMCI01007505">
    <property type="protein sequence ID" value="EJW92510.1"/>
    <property type="molecule type" value="Genomic_DNA"/>
</dbReference>
<dbReference type="PANTHER" id="PTHR43235">
    <property type="entry name" value="GLUTAMINE AMIDOTRANSFERASE PB2B2.05-RELATED"/>
    <property type="match status" value="1"/>
</dbReference>
<dbReference type="PROSITE" id="PS51273">
    <property type="entry name" value="GATASE_TYPE_1"/>
    <property type="match status" value="1"/>
</dbReference>
<comment type="caution">
    <text evidence="1">The sequence shown here is derived from an EMBL/GenBank/DDBJ whole genome shotgun (WGS) entry which is preliminary data.</text>
</comment>
<keyword evidence="1" id="KW-0315">Glutamine amidotransferase</keyword>
<dbReference type="Gene3D" id="3.40.50.880">
    <property type="match status" value="1"/>
</dbReference>
<proteinExistence type="predicted"/>
<dbReference type="GO" id="GO:0016740">
    <property type="term" value="F:transferase activity"/>
    <property type="evidence" value="ECO:0007669"/>
    <property type="project" value="UniProtKB-KW"/>
</dbReference>
<organism evidence="1">
    <name type="scientific">gut metagenome</name>
    <dbReference type="NCBI Taxonomy" id="749906"/>
    <lineage>
        <taxon>unclassified sequences</taxon>
        <taxon>metagenomes</taxon>
        <taxon>organismal metagenomes</taxon>
    </lineage>
</organism>
<evidence type="ECO:0000313" key="1">
    <source>
        <dbReference type="EMBL" id="EJW92510.1"/>
    </source>
</evidence>
<feature type="non-terminal residue" evidence="1">
    <location>
        <position position="1"/>
    </location>
</feature>
<dbReference type="InterPro" id="IPR011697">
    <property type="entry name" value="Peptidase_C26"/>
</dbReference>